<dbReference type="KEGG" id="abp:AGABI1DRAFT103076"/>
<feature type="chain" id="PRO_5003885994" evidence="1">
    <location>
        <begin position="19"/>
        <end position="114"/>
    </location>
</feature>
<evidence type="ECO:0000313" key="2">
    <source>
        <dbReference type="EMBL" id="EKM75227.1"/>
    </source>
</evidence>
<protein>
    <submittedName>
        <fullName evidence="2">Uncharacterized protein</fullName>
    </submittedName>
</protein>
<keyword evidence="3" id="KW-1185">Reference proteome</keyword>
<keyword evidence="1" id="KW-0732">Signal</keyword>
<reference evidence="3" key="1">
    <citation type="journal article" date="2012" name="Proc. Natl. Acad. Sci. U.S.A.">
        <title>Genome sequence of the button mushroom Agaricus bisporus reveals mechanisms governing adaptation to a humic-rich ecological niche.</title>
        <authorList>
            <person name="Morin E."/>
            <person name="Kohler A."/>
            <person name="Baker A.R."/>
            <person name="Foulongne-Oriol M."/>
            <person name="Lombard V."/>
            <person name="Nagy L.G."/>
            <person name="Ohm R.A."/>
            <person name="Patyshakuliyeva A."/>
            <person name="Brun A."/>
            <person name="Aerts A.L."/>
            <person name="Bailey A.M."/>
            <person name="Billette C."/>
            <person name="Coutinho P.M."/>
            <person name="Deakin G."/>
            <person name="Doddapaneni H."/>
            <person name="Floudas D."/>
            <person name="Grimwood J."/>
            <person name="Hilden K."/>
            <person name="Kuees U."/>
            <person name="LaButti K.M."/>
            <person name="Lapidus A."/>
            <person name="Lindquist E.A."/>
            <person name="Lucas S.M."/>
            <person name="Murat C."/>
            <person name="Riley R.W."/>
            <person name="Salamov A.A."/>
            <person name="Schmutz J."/>
            <person name="Subramanian V."/>
            <person name="Woesten H.A.B."/>
            <person name="Xu J."/>
            <person name="Eastwood D.C."/>
            <person name="Foster G.D."/>
            <person name="Sonnenberg A.S."/>
            <person name="Cullen D."/>
            <person name="de Vries R.P."/>
            <person name="Lundell T."/>
            <person name="Hibbett D.S."/>
            <person name="Henrissat B."/>
            <person name="Burton K.S."/>
            <person name="Kerrigan R.W."/>
            <person name="Challen M.P."/>
            <person name="Grigoriev I.V."/>
            <person name="Martin F."/>
        </authorList>
    </citation>
    <scope>NUCLEOTIDE SEQUENCE [LARGE SCALE GENOMIC DNA]</scope>
    <source>
        <strain evidence="3">JB137-S8 / ATCC MYA-4627 / FGSC 10392</strain>
    </source>
</reference>
<dbReference type="OMA" id="IPSCAAT"/>
<evidence type="ECO:0000313" key="3">
    <source>
        <dbReference type="Proteomes" id="UP000008493"/>
    </source>
</evidence>
<proteinExistence type="predicted"/>
<feature type="signal peptide" evidence="1">
    <location>
        <begin position="1"/>
        <end position="18"/>
    </location>
</feature>
<dbReference type="InParanoid" id="K5WXC3"/>
<dbReference type="AlphaFoldDB" id="K5WXC3"/>
<sequence>MKFTLAIIPAFFALSAFGNPVEQNTRQRSPALCNHNRCIPIVAALFPEIPSCAATLKNLTNIQQAEGQGKPPSQTDQKNYFSNGFKCLSDTDGEGFSIPVDCNNCIHALPGTPS</sequence>
<dbReference type="RefSeq" id="XP_007334163.1">
    <property type="nucleotide sequence ID" value="XM_007334101.1"/>
</dbReference>
<organism evidence="2 3">
    <name type="scientific">Agaricus bisporus var. burnettii (strain JB137-S8 / ATCC MYA-4627 / FGSC 10392)</name>
    <name type="common">White button mushroom</name>
    <dbReference type="NCBI Taxonomy" id="597362"/>
    <lineage>
        <taxon>Eukaryota</taxon>
        <taxon>Fungi</taxon>
        <taxon>Dikarya</taxon>
        <taxon>Basidiomycota</taxon>
        <taxon>Agaricomycotina</taxon>
        <taxon>Agaricomycetes</taxon>
        <taxon>Agaricomycetidae</taxon>
        <taxon>Agaricales</taxon>
        <taxon>Agaricineae</taxon>
        <taxon>Agaricaceae</taxon>
        <taxon>Agaricus</taxon>
    </lineage>
</organism>
<gene>
    <name evidence="2" type="ORF">AGABI1DRAFT_103076</name>
</gene>
<dbReference type="GeneID" id="18821880"/>
<accession>K5WXC3</accession>
<name>K5WXC3_AGABU</name>
<evidence type="ECO:0000256" key="1">
    <source>
        <dbReference type="SAM" id="SignalP"/>
    </source>
</evidence>
<dbReference type="EMBL" id="JH971417">
    <property type="protein sequence ID" value="EKM75227.1"/>
    <property type="molecule type" value="Genomic_DNA"/>
</dbReference>
<dbReference type="Proteomes" id="UP000008493">
    <property type="component" value="Unassembled WGS sequence"/>
</dbReference>
<dbReference type="HOGENOM" id="CLU_145788_0_0_1"/>